<accession>A0A7K0BWY7</accession>
<proteinExistence type="predicted"/>
<name>A0A7K0BWY7_9ACTN</name>
<reference evidence="1 2" key="1">
    <citation type="submission" date="2019-10" db="EMBL/GenBank/DDBJ databases">
        <title>Actinomadura rubteroloni sp. nov. and Actinomadura macrotermitis sp. nov., isolated from the gut of fungus growing-termite Macrotermes natalensis.</title>
        <authorList>
            <person name="Benndorf R."/>
            <person name="Martin K."/>
            <person name="Kuefner M."/>
            <person name="De Beer W."/>
            <person name="Kaster A.-K."/>
            <person name="Vollmers J."/>
            <person name="Poulsen M."/>
            <person name="Beemelmanns C."/>
        </authorList>
    </citation>
    <scope>NUCLEOTIDE SEQUENCE [LARGE SCALE GENOMIC DNA]</scope>
    <source>
        <strain evidence="1 2">RB68</strain>
    </source>
</reference>
<organism evidence="1 2">
    <name type="scientific">Actinomadura macrotermitis</name>
    <dbReference type="NCBI Taxonomy" id="2585200"/>
    <lineage>
        <taxon>Bacteria</taxon>
        <taxon>Bacillati</taxon>
        <taxon>Actinomycetota</taxon>
        <taxon>Actinomycetes</taxon>
        <taxon>Streptosporangiales</taxon>
        <taxon>Thermomonosporaceae</taxon>
        <taxon>Actinomadura</taxon>
    </lineage>
</organism>
<keyword evidence="2" id="KW-1185">Reference proteome</keyword>
<evidence type="ECO:0000313" key="2">
    <source>
        <dbReference type="Proteomes" id="UP000487268"/>
    </source>
</evidence>
<dbReference type="RefSeq" id="WP_153533865.1">
    <property type="nucleotide sequence ID" value="NZ_WEGH01000002.1"/>
</dbReference>
<dbReference type="Proteomes" id="UP000487268">
    <property type="component" value="Unassembled WGS sequence"/>
</dbReference>
<sequence>MDGDGRRIEVIGGSGVYLLVLKGSGDVVGSFYSEGDGWWRGRTPGGEVRRLWVEPDAEEPWREVGERMLRP</sequence>
<dbReference type="AlphaFoldDB" id="A0A7K0BWY7"/>
<comment type="caution">
    <text evidence="1">The sequence shown here is derived from an EMBL/GenBank/DDBJ whole genome shotgun (WGS) entry which is preliminary data.</text>
</comment>
<evidence type="ECO:0000313" key="1">
    <source>
        <dbReference type="EMBL" id="MQY05693.1"/>
    </source>
</evidence>
<gene>
    <name evidence="1" type="ORF">ACRB68_37700</name>
</gene>
<dbReference type="OrthoDB" id="3483579at2"/>
<dbReference type="EMBL" id="WEGH01000002">
    <property type="protein sequence ID" value="MQY05693.1"/>
    <property type="molecule type" value="Genomic_DNA"/>
</dbReference>
<protein>
    <submittedName>
        <fullName evidence="1">Uncharacterized protein</fullName>
    </submittedName>
</protein>